<name>A0A0C2TKE5_AMAMK</name>
<evidence type="ECO:0000256" key="2">
    <source>
        <dbReference type="ARBA" id="ARBA00010897"/>
    </source>
</evidence>
<dbReference type="PIRSF" id="PIRSF000484">
    <property type="entry name" value="NAPRT"/>
    <property type="match status" value="1"/>
</dbReference>
<dbReference type="GO" id="GO:0005829">
    <property type="term" value="C:cytosol"/>
    <property type="evidence" value="ECO:0007669"/>
    <property type="project" value="TreeGrafter"/>
</dbReference>
<organism evidence="11 12">
    <name type="scientific">Amanita muscaria (strain Koide BX008)</name>
    <dbReference type="NCBI Taxonomy" id="946122"/>
    <lineage>
        <taxon>Eukaryota</taxon>
        <taxon>Fungi</taxon>
        <taxon>Dikarya</taxon>
        <taxon>Basidiomycota</taxon>
        <taxon>Agaricomycotina</taxon>
        <taxon>Agaricomycetes</taxon>
        <taxon>Agaricomycetidae</taxon>
        <taxon>Agaricales</taxon>
        <taxon>Pluteineae</taxon>
        <taxon>Amanitaceae</taxon>
        <taxon>Amanita</taxon>
    </lineage>
</organism>
<dbReference type="FunCoup" id="A0A0C2TKE5">
    <property type="interactions" value="298"/>
</dbReference>
<evidence type="ECO:0000256" key="8">
    <source>
        <dbReference type="RuleBase" id="RU003838"/>
    </source>
</evidence>
<evidence type="ECO:0000259" key="10">
    <source>
        <dbReference type="Pfam" id="PF17767"/>
    </source>
</evidence>
<comment type="PTM">
    <text evidence="8">Transiently phosphorylated on a His residue during the reaction cycle. Phosphorylation strongly increases the affinity for substrates and increases the rate of nicotinate D-ribonucleotide production. Dephosphorylation regenerates the low-affinity form of the enzyme, leading to product release.</text>
</comment>
<dbReference type="NCBIfam" id="TIGR01514">
    <property type="entry name" value="NAPRTase"/>
    <property type="match status" value="1"/>
</dbReference>
<dbReference type="STRING" id="946122.A0A0C2TKE5"/>
<dbReference type="AlphaFoldDB" id="A0A0C2TKE5"/>
<dbReference type="EMBL" id="KN818231">
    <property type="protein sequence ID" value="KIL67474.1"/>
    <property type="molecule type" value="Genomic_DNA"/>
</dbReference>
<dbReference type="PANTHER" id="PTHR11098:SF1">
    <property type="entry name" value="NICOTINATE PHOSPHORIBOSYLTRANSFERASE"/>
    <property type="match status" value="1"/>
</dbReference>
<evidence type="ECO:0000256" key="3">
    <source>
        <dbReference type="ARBA" id="ARBA00013236"/>
    </source>
</evidence>
<dbReference type="SUPFAM" id="SSF54675">
    <property type="entry name" value="Nicotinate/Quinolinate PRTase N-terminal domain-like"/>
    <property type="match status" value="1"/>
</dbReference>
<sequence length="438" mass="49552">MSSDPPQALAVPRSVLDTDLYKLTMQQAVLYHFPDIDANYRFTNRSHNAQFSLQCAERFRAAISRKCLVRFQHRTRWLILVQGFSELALTPAEKDWLAVTCPYLTQDYLAYLSSYRYKPEQVDVIFVPGSETSGEFGNISIDIRGPWAEAIMWEVPLMACLSETYFQVVDTDWDYTGQEDFAFQKGKTILEAGCSFSEFGTRRRRSYTTQDIVMQGLMRASNVCKTGTFNGTSNVHLAHKYGVSPIGTIAHEWFMAVAALKGYENANLTALALWEDVYYTKATLIALTDTFSTECFFSELEKDPERVQRWQAIRQDSGDPFQFGPRAKRFYESLNIDPSRKTLVYSDSLDVEKVLRIKAQCNSLELPQVAFGIGTFLTNDFRSISSGLANKSKPLNIVIKLFSVNGFPCIKISDDLTKNTGDAAAVENVKRTLHLPCN</sequence>
<proteinExistence type="inferred from homology"/>
<dbReference type="HOGENOM" id="CLU_030991_0_0_1"/>
<evidence type="ECO:0000259" key="9">
    <source>
        <dbReference type="Pfam" id="PF04095"/>
    </source>
</evidence>
<evidence type="ECO:0000313" key="11">
    <source>
        <dbReference type="EMBL" id="KIL67474.1"/>
    </source>
</evidence>
<dbReference type="InterPro" id="IPR041525">
    <property type="entry name" value="N/Namide_PRibTrfase"/>
</dbReference>
<dbReference type="InParanoid" id="A0A0C2TKE5"/>
<dbReference type="Pfam" id="PF17767">
    <property type="entry name" value="NAPRTase_N"/>
    <property type="match status" value="2"/>
</dbReference>
<dbReference type="Pfam" id="PF04095">
    <property type="entry name" value="NAPRTase"/>
    <property type="match status" value="1"/>
</dbReference>
<feature type="domain" description="Nicotinate phosphoribosyltransferase N-terminal" evidence="10">
    <location>
        <begin position="16"/>
        <end position="72"/>
    </location>
</feature>
<dbReference type="PANTHER" id="PTHR11098">
    <property type="entry name" value="NICOTINATE PHOSPHORIBOSYLTRANSFERASE"/>
    <property type="match status" value="1"/>
</dbReference>
<dbReference type="SUPFAM" id="SSF51690">
    <property type="entry name" value="Nicotinate/Quinolinate PRTase C-terminal domain-like"/>
    <property type="match status" value="1"/>
</dbReference>
<dbReference type="InterPro" id="IPR006406">
    <property type="entry name" value="Nic_PRibTrfase"/>
</dbReference>
<evidence type="ECO:0000256" key="1">
    <source>
        <dbReference type="ARBA" id="ARBA00004952"/>
    </source>
</evidence>
<comment type="similarity">
    <text evidence="2 8">Belongs to the NAPRTase family.</text>
</comment>
<keyword evidence="12" id="KW-1185">Reference proteome</keyword>
<dbReference type="UniPathway" id="UPA00253">
    <property type="reaction ID" value="UER00457"/>
</dbReference>
<evidence type="ECO:0000256" key="6">
    <source>
        <dbReference type="ARBA" id="ARBA00022642"/>
    </source>
</evidence>
<comment type="catalytic activity">
    <reaction evidence="7 8">
        <text>5-phospho-alpha-D-ribose 1-diphosphate + nicotinate + ATP + H2O = nicotinate beta-D-ribonucleotide + ADP + phosphate + diphosphate</text>
        <dbReference type="Rhea" id="RHEA:36163"/>
        <dbReference type="ChEBI" id="CHEBI:15377"/>
        <dbReference type="ChEBI" id="CHEBI:30616"/>
        <dbReference type="ChEBI" id="CHEBI:32544"/>
        <dbReference type="ChEBI" id="CHEBI:33019"/>
        <dbReference type="ChEBI" id="CHEBI:43474"/>
        <dbReference type="ChEBI" id="CHEBI:57502"/>
        <dbReference type="ChEBI" id="CHEBI:58017"/>
        <dbReference type="ChEBI" id="CHEBI:456216"/>
        <dbReference type="EC" id="6.3.4.21"/>
    </reaction>
</comment>
<comment type="pathway">
    <text evidence="1 8">Cofactor biosynthesis; NAD(+) biosynthesis; nicotinate D-ribonucleotide from nicotinate: step 1/1.</text>
</comment>
<dbReference type="Proteomes" id="UP000054549">
    <property type="component" value="Unassembled WGS sequence"/>
</dbReference>
<dbReference type="InterPro" id="IPR007229">
    <property type="entry name" value="Nic_PRibTrfase-Fam"/>
</dbReference>
<keyword evidence="4" id="KW-0597">Phosphoprotein</keyword>
<dbReference type="GO" id="GO:0004516">
    <property type="term" value="F:nicotinate phosphoribosyltransferase activity"/>
    <property type="evidence" value="ECO:0007669"/>
    <property type="project" value="UniProtKB-UniRule"/>
</dbReference>
<dbReference type="InterPro" id="IPR040727">
    <property type="entry name" value="NAPRTase_N"/>
</dbReference>
<dbReference type="InterPro" id="IPR036068">
    <property type="entry name" value="Nicotinate_pribotase-like_C"/>
</dbReference>
<dbReference type="OrthoDB" id="193380at2759"/>
<reference evidence="11 12" key="1">
    <citation type="submission" date="2014-04" db="EMBL/GenBank/DDBJ databases">
        <title>Evolutionary Origins and Diversification of the Mycorrhizal Mutualists.</title>
        <authorList>
            <consortium name="DOE Joint Genome Institute"/>
            <consortium name="Mycorrhizal Genomics Consortium"/>
            <person name="Kohler A."/>
            <person name="Kuo A."/>
            <person name="Nagy L.G."/>
            <person name="Floudas D."/>
            <person name="Copeland A."/>
            <person name="Barry K.W."/>
            <person name="Cichocki N."/>
            <person name="Veneault-Fourrey C."/>
            <person name="LaButti K."/>
            <person name="Lindquist E.A."/>
            <person name="Lipzen A."/>
            <person name="Lundell T."/>
            <person name="Morin E."/>
            <person name="Murat C."/>
            <person name="Riley R."/>
            <person name="Ohm R."/>
            <person name="Sun H."/>
            <person name="Tunlid A."/>
            <person name="Henrissat B."/>
            <person name="Grigoriev I.V."/>
            <person name="Hibbett D.S."/>
            <person name="Martin F."/>
        </authorList>
    </citation>
    <scope>NUCLEOTIDE SEQUENCE [LARGE SCALE GENOMIC DNA]</scope>
    <source>
        <strain evidence="11 12">Koide BX008</strain>
    </source>
</reference>
<feature type="domain" description="Nicotinate phosphoribosyltransferase N-terminal" evidence="10">
    <location>
        <begin position="82"/>
        <end position="162"/>
    </location>
</feature>
<protein>
    <recommendedName>
        <fullName evidence="3 8">Nicotinate phosphoribosyltransferase</fullName>
        <ecNumber evidence="3 8">6.3.4.21</ecNumber>
    </recommendedName>
</protein>
<feature type="domain" description="Nicotinate/nicotinamide phosphoribosyltransferase" evidence="9">
    <location>
        <begin position="194"/>
        <end position="435"/>
    </location>
</feature>
<evidence type="ECO:0000313" key="12">
    <source>
        <dbReference type="Proteomes" id="UP000054549"/>
    </source>
</evidence>
<evidence type="ECO:0000256" key="4">
    <source>
        <dbReference type="ARBA" id="ARBA00022553"/>
    </source>
</evidence>
<comment type="function">
    <text evidence="8">Catalyzes the synthesis of beta-nicotinate D-ribonucleotide from nicotinate and 5-phospho-D-ribose 1-phosphate at the expense of ATP.</text>
</comment>
<dbReference type="Gene3D" id="3.20.140.10">
    <property type="entry name" value="nicotinate phosphoribosyltransferase"/>
    <property type="match status" value="1"/>
</dbReference>
<gene>
    <name evidence="11" type="ORF">M378DRAFT_122402</name>
</gene>
<keyword evidence="6 8" id="KW-0662">Pyridine nucleotide biosynthesis</keyword>
<dbReference type="GO" id="GO:0034355">
    <property type="term" value="P:NAD+ biosynthetic process via the salvage pathway"/>
    <property type="evidence" value="ECO:0007669"/>
    <property type="project" value="TreeGrafter"/>
</dbReference>
<keyword evidence="5 8" id="KW-0436">Ligase</keyword>
<evidence type="ECO:0000256" key="7">
    <source>
        <dbReference type="ARBA" id="ARBA00048668"/>
    </source>
</evidence>
<accession>A0A0C2TKE5</accession>
<dbReference type="EC" id="6.3.4.21" evidence="3 8"/>
<evidence type="ECO:0000256" key="5">
    <source>
        <dbReference type="ARBA" id="ARBA00022598"/>
    </source>
</evidence>